<evidence type="ECO:0000313" key="4">
    <source>
        <dbReference type="Proteomes" id="UP000241818"/>
    </source>
</evidence>
<dbReference type="InterPro" id="IPR056884">
    <property type="entry name" value="NPHP3-like_N"/>
</dbReference>
<gene>
    <name evidence="3" type="ORF">M430DRAFT_96766</name>
</gene>
<dbReference type="InParanoid" id="A0A2T3B7C7"/>
<dbReference type="Proteomes" id="UP000241818">
    <property type="component" value="Unassembled WGS sequence"/>
</dbReference>
<evidence type="ECO:0000313" key="3">
    <source>
        <dbReference type="EMBL" id="PSS22769.1"/>
    </source>
</evidence>
<keyword evidence="4" id="KW-1185">Reference proteome</keyword>
<dbReference type="EMBL" id="KZ679008">
    <property type="protein sequence ID" value="PSS22769.1"/>
    <property type="molecule type" value="Genomic_DNA"/>
</dbReference>
<dbReference type="PANTHER" id="PTHR10039">
    <property type="entry name" value="AMELOGENIN"/>
    <property type="match status" value="1"/>
</dbReference>
<dbReference type="Gene3D" id="3.40.50.300">
    <property type="entry name" value="P-loop containing nucleotide triphosphate hydrolases"/>
    <property type="match status" value="1"/>
</dbReference>
<dbReference type="STRING" id="857342.A0A2T3B7C7"/>
<protein>
    <recommendedName>
        <fullName evidence="2">Nephrocystin 3-like N-terminal domain-containing protein</fullName>
    </recommendedName>
</protein>
<accession>A0A2T3B7C7</accession>
<dbReference type="SUPFAM" id="SSF52540">
    <property type="entry name" value="P-loop containing nucleoside triphosphate hydrolases"/>
    <property type="match status" value="1"/>
</dbReference>
<keyword evidence="1" id="KW-0677">Repeat</keyword>
<name>A0A2T3B7C7_AMORE</name>
<dbReference type="Pfam" id="PF24883">
    <property type="entry name" value="NPHP3_N"/>
    <property type="match status" value="1"/>
</dbReference>
<sequence>MRRNDIKDEAPETCSWLLKNKNYMTWIAQGQGLLWIKGKPGAGKSTLLKYALRQAENQASSNKPLVASFFFHGRGAAIQKTPLGLFRSLLHQILDQIPDSLPGLISTLKKRRETQGEPGKKWNWHAAELRTFLKDAILRVSRTHSIRIYVDALDECGEEAARDLVVFFKSLISQLAPTGAALSICFSCRHYPIANLDHGLTICVEEENGPDITTYVQLQLKHGFQDKFKAREVEKMIVGRASGVFQWAVLVVTTALRLYEQGKNIKTIQKKLQEIPAELEILYREILGKIKEENRSQSLQLIQWICFSQRPLSLMELRYAMVIDTDCSSVQDCRASKDYATTDVEMEKAVKSLSGGLAEVKKYRGRRIAQFIHQSVNSYLLQSGLQELGSPSSSSVIGHAHLRLSRACIKYIAMEEVLSCDIEDRRELQRDFPFLPYAVTNWVWHTKIAEAEKISELDAADLVRLLQGRSDQILLNWAKLYQMINQCGPFPTRSPVIGTNPLDIASGYLLPRVLLAALNSQNYVGVDSEDKNSQTLLCLAGENGHAGGGHGTATF</sequence>
<feature type="domain" description="Nephrocystin 3-like N-terminal" evidence="2">
    <location>
        <begin position="12"/>
        <end position="189"/>
    </location>
</feature>
<dbReference type="OrthoDB" id="7464126at2759"/>
<dbReference type="PANTHER" id="PTHR10039:SF5">
    <property type="entry name" value="NACHT DOMAIN-CONTAINING PROTEIN"/>
    <property type="match status" value="1"/>
</dbReference>
<reference evidence="3 4" key="1">
    <citation type="journal article" date="2018" name="New Phytol.">
        <title>Comparative genomics and transcriptomics depict ericoid mycorrhizal fungi as versatile saprotrophs and plant mutualists.</title>
        <authorList>
            <person name="Martino E."/>
            <person name="Morin E."/>
            <person name="Grelet G.A."/>
            <person name="Kuo A."/>
            <person name="Kohler A."/>
            <person name="Daghino S."/>
            <person name="Barry K.W."/>
            <person name="Cichocki N."/>
            <person name="Clum A."/>
            <person name="Dockter R.B."/>
            <person name="Hainaut M."/>
            <person name="Kuo R.C."/>
            <person name="LaButti K."/>
            <person name="Lindahl B.D."/>
            <person name="Lindquist E.A."/>
            <person name="Lipzen A."/>
            <person name="Khouja H.R."/>
            <person name="Magnuson J."/>
            <person name="Murat C."/>
            <person name="Ohm R.A."/>
            <person name="Singer S.W."/>
            <person name="Spatafora J.W."/>
            <person name="Wang M."/>
            <person name="Veneault-Fourrey C."/>
            <person name="Henrissat B."/>
            <person name="Grigoriev I.V."/>
            <person name="Martin F.M."/>
            <person name="Perotto S."/>
        </authorList>
    </citation>
    <scope>NUCLEOTIDE SEQUENCE [LARGE SCALE GENOMIC DNA]</scope>
    <source>
        <strain evidence="3 4">ATCC 22711</strain>
    </source>
</reference>
<dbReference type="RefSeq" id="XP_024722815.1">
    <property type="nucleotide sequence ID" value="XM_024869988.1"/>
</dbReference>
<dbReference type="GeneID" id="36578069"/>
<dbReference type="AlphaFoldDB" id="A0A2T3B7C7"/>
<dbReference type="InterPro" id="IPR027417">
    <property type="entry name" value="P-loop_NTPase"/>
</dbReference>
<evidence type="ECO:0000256" key="1">
    <source>
        <dbReference type="ARBA" id="ARBA00022737"/>
    </source>
</evidence>
<evidence type="ECO:0000259" key="2">
    <source>
        <dbReference type="Pfam" id="PF24883"/>
    </source>
</evidence>
<organism evidence="3 4">
    <name type="scientific">Amorphotheca resinae ATCC 22711</name>
    <dbReference type="NCBI Taxonomy" id="857342"/>
    <lineage>
        <taxon>Eukaryota</taxon>
        <taxon>Fungi</taxon>
        <taxon>Dikarya</taxon>
        <taxon>Ascomycota</taxon>
        <taxon>Pezizomycotina</taxon>
        <taxon>Leotiomycetes</taxon>
        <taxon>Helotiales</taxon>
        <taxon>Amorphothecaceae</taxon>
        <taxon>Amorphotheca</taxon>
    </lineage>
</organism>
<proteinExistence type="predicted"/>